<evidence type="ECO:0000313" key="3">
    <source>
        <dbReference type="Proteomes" id="UP001172673"/>
    </source>
</evidence>
<evidence type="ECO:0000313" key="2">
    <source>
        <dbReference type="EMBL" id="KAJ9605578.1"/>
    </source>
</evidence>
<dbReference type="EMBL" id="JAPDRK010000016">
    <property type="protein sequence ID" value="KAJ9605578.1"/>
    <property type="molecule type" value="Genomic_DNA"/>
</dbReference>
<gene>
    <name evidence="2" type="ORF">H2200_010235</name>
</gene>
<evidence type="ECO:0000256" key="1">
    <source>
        <dbReference type="SAM" id="MobiDB-lite"/>
    </source>
</evidence>
<feature type="compositionally biased region" description="Low complexity" evidence="1">
    <location>
        <begin position="1"/>
        <end position="22"/>
    </location>
</feature>
<keyword evidence="3" id="KW-1185">Reference proteome</keyword>
<reference evidence="2" key="1">
    <citation type="submission" date="2022-10" db="EMBL/GenBank/DDBJ databases">
        <title>Culturing micro-colonial fungi from biological soil crusts in the Mojave desert and describing Neophaeococcomyces mojavensis, and introducing the new genera and species Taxawa tesnikishii.</title>
        <authorList>
            <person name="Kurbessoian T."/>
            <person name="Stajich J.E."/>
        </authorList>
    </citation>
    <scope>NUCLEOTIDE SEQUENCE</scope>
    <source>
        <strain evidence="2">TK_41</strain>
    </source>
</reference>
<dbReference type="AlphaFoldDB" id="A0AA38X2L6"/>
<sequence>MSSSSSTSNTSPVPTPSTHTHTPPSPSPAASIPKIWRNHSLERAHQIIPTTLAAEGPRHILIVENPARRRHSSSPRRPPARPPSPYIQQVRAAEKEAALHSDLQRRAVIESAHYPIYKGDERTDFIRAVDEWIWWLATLRADYNEEFHRHFGIYMRRKLCEYRKLLRRMGRLVRGLSELAALLRTAGYESEMPHECAWLRLVLDVWIRRAIKRFELVTLKDERG</sequence>
<organism evidence="2 3">
    <name type="scientific">Cladophialophora chaetospira</name>
    <dbReference type="NCBI Taxonomy" id="386627"/>
    <lineage>
        <taxon>Eukaryota</taxon>
        <taxon>Fungi</taxon>
        <taxon>Dikarya</taxon>
        <taxon>Ascomycota</taxon>
        <taxon>Pezizomycotina</taxon>
        <taxon>Eurotiomycetes</taxon>
        <taxon>Chaetothyriomycetidae</taxon>
        <taxon>Chaetothyriales</taxon>
        <taxon>Herpotrichiellaceae</taxon>
        <taxon>Cladophialophora</taxon>
    </lineage>
</organism>
<feature type="region of interest" description="Disordered" evidence="1">
    <location>
        <begin position="1"/>
        <end position="32"/>
    </location>
</feature>
<proteinExistence type="predicted"/>
<accession>A0AA38X2L6</accession>
<protein>
    <submittedName>
        <fullName evidence="2">Uncharacterized protein</fullName>
    </submittedName>
</protein>
<name>A0AA38X2L6_9EURO</name>
<comment type="caution">
    <text evidence="2">The sequence shown here is derived from an EMBL/GenBank/DDBJ whole genome shotgun (WGS) entry which is preliminary data.</text>
</comment>
<dbReference type="Proteomes" id="UP001172673">
    <property type="component" value="Unassembled WGS sequence"/>
</dbReference>
<feature type="region of interest" description="Disordered" evidence="1">
    <location>
        <begin position="64"/>
        <end position="84"/>
    </location>
</feature>